<dbReference type="InterPro" id="IPR016032">
    <property type="entry name" value="Sig_transdc_resp-reg_C-effctor"/>
</dbReference>
<feature type="domain" description="Response regulatory" evidence="6">
    <location>
        <begin position="4"/>
        <end position="117"/>
    </location>
</feature>
<dbReference type="GO" id="GO:0032993">
    <property type="term" value="C:protein-DNA complex"/>
    <property type="evidence" value="ECO:0007669"/>
    <property type="project" value="TreeGrafter"/>
</dbReference>
<dbReference type="InterPro" id="IPR001867">
    <property type="entry name" value="OmpR/PhoB-type_DNA-bd"/>
</dbReference>
<dbReference type="Gene3D" id="1.10.10.10">
    <property type="entry name" value="Winged helix-like DNA-binding domain superfamily/Winged helix DNA-binding domain"/>
    <property type="match status" value="1"/>
</dbReference>
<proteinExistence type="predicted"/>
<reference evidence="8" key="1">
    <citation type="submission" date="2018-05" db="EMBL/GenBank/DDBJ databases">
        <authorList>
            <person name="Lanie J.A."/>
            <person name="Ng W.-L."/>
            <person name="Kazmierczak K.M."/>
            <person name="Andrzejewski T.M."/>
            <person name="Davidsen T.M."/>
            <person name="Wayne K.J."/>
            <person name="Tettelin H."/>
            <person name="Glass J.I."/>
            <person name="Rusch D."/>
            <person name="Podicherti R."/>
            <person name="Tsui H.-C.T."/>
            <person name="Winkler M.E."/>
        </authorList>
    </citation>
    <scope>NUCLEOTIDE SEQUENCE</scope>
</reference>
<dbReference type="InterPro" id="IPR001789">
    <property type="entry name" value="Sig_transdc_resp-reg_receiver"/>
</dbReference>
<dbReference type="PANTHER" id="PTHR48111">
    <property type="entry name" value="REGULATOR OF RPOS"/>
    <property type="match status" value="1"/>
</dbReference>
<keyword evidence="3" id="KW-0805">Transcription regulation</keyword>
<dbReference type="GO" id="GO:0000976">
    <property type="term" value="F:transcription cis-regulatory region binding"/>
    <property type="evidence" value="ECO:0007669"/>
    <property type="project" value="TreeGrafter"/>
</dbReference>
<dbReference type="Pfam" id="PF00486">
    <property type="entry name" value="Trans_reg_C"/>
    <property type="match status" value="1"/>
</dbReference>
<dbReference type="AlphaFoldDB" id="A0A381XF05"/>
<evidence type="ECO:0008006" key="9">
    <source>
        <dbReference type="Google" id="ProtNLM"/>
    </source>
</evidence>
<evidence type="ECO:0000256" key="1">
    <source>
        <dbReference type="ARBA" id="ARBA00022553"/>
    </source>
</evidence>
<dbReference type="GO" id="GO:0005829">
    <property type="term" value="C:cytosol"/>
    <property type="evidence" value="ECO:0007669"/>
    <property type="project" value="TreeGrafter"/>
</dbReference>
<evidence type="ECO:0000256" key="4">
    <source>
        <dbReference type="ARBA" id="ARBA00023125"/>
    </source>
</evidence>
<keyword evidence="5" id="KW-0804">Transcription</keyword>
<dbReference type="CDD" id="cd00383">
    <property type="entry name" value="trans_reg_C"/>
    <property type="match status" value="1"/>
</dbReference>
<evidence type="ECO:0000256" key="3">
    <source>
        <dbReference type="ARBA" id="ARBA00023015"/>
    </source>
</evidence>
<dbReference type="SMART" id="SM00862">
    <property type="entry name" value="Trans_reg_C"/>
    <property type="match status" value="1"/>
</dbReference>
<dbReference type="CDD" id="cd17574">
    <property type="entry name" value="REC_OmpR"/>
    <property type="match status" value="1"/>
</dbReference>
<dbReference type="Gene3D" id="6.10.250.690">
    <property type="match status" value="1"/>
</dbReference>
<dbReference type="InterPro" id="IPR036388">
    <property type="entry name" value="WH-like_DNA-bd_sf"/>
</dbReference>
<dbReference type="SUPFAM" id="SSF52172">
    <property type="entry name" value="CheY-like"/>
    <property type="match status" value="1"/>
</dbReference>
<evidence type="ECO:0000256" key="2">
    <source>
        <dbReference type="ARBA" id="ARBA00023012"/>
    </source>
</evidence>
<sequence>MSKSILIVDDDKRLRELLEDYLSEKKYKIFLCEDFADAEEILEYFVFDLIIVDRMMPSGDGIDLIKAVKDKSNTPVILLTAMGETENRIAGLKIGADDYLSKPFEPEELYLRIQKLLALFKNDAIDNKSFIFGDFVFNITTLQLKKNSKIVYLTEGENKLLLKLINKNNAIVLREELAESDYDESELRKVDVQVTRLRQKIEENPKQPRFIKTIRGKGYKLICNEI</sequence>
<dbReference type="PANTHER" id="PTHR48111:SF1">
    <property type="entry name" value="TWO-COMPONENT RESPONSE REGULATOR ORR33"/>
    <property type="match status" value="1"/>
</dbReference>
<protein>
    <recommendedName>
        <fullName evidence="9">Response regulatory domain-containing protein</fullName>
    </recommendedName>
</protein>
<dbReference type="Gene3D" id="3.40.50.2300">
    <property type="match status" value="1"/>
</dbReference>
<evidence type="ECO:0000313" key="8">
    <source>
        <dbReference type="EMBL" id="SVA62843.1"/>
    </source>
</evidence>
<dbReference type="GO" id="GO:0000156">
    <property type="term" value="F:phosphorelay response regulator activity"/>
    <property type="evidence" value="ECO:0007669"/>
    <property type="project" value="TreeGrafter"/>
</dbReference>
<dbReference type="PROSITE" id="PS51755">
    <property type="entry name" value="OMPR_PHOB"/>
    <property type="match status" value="1"/>
</dbReference>
<evidence type="ECO:0000259" key="7">
    <source>
        <dbReference type="PROSITE" id="PS51755"/>
    </source>
</evidence>
<dbReference type="SMART" id="SM00448">
    <property type="entry name" value="REC"/>
    <property type="match status" value="1"/>
</dbReference>
<dbReference type="GO" id="GO:0006355">
    <property type="term" value="P:regulation of DNA-templated transcription"/>
    <property type="evidence" value="ECO:0007669"/>
    <property type="project" value="InterPro"/>
</dbReference>
<evidence type="ECO:0000256" key="5">
    <source>
        <dbReference type="ARBA" id="ARBA00023163"/>
    </source>
</evidence>
<accession>A0A381XF05</accession>
<dbReference type="InterPro" id="IPR011006">
    <property type="entry name" value="CheY-like_superfamily"/>
</dbReference>
<dbReference type="SUPFAM" id="SSF46894">
    <property type="entry name" value="C-terminal effector domain of the bipartite response regulators"/>
    <property type="match status" value="1"/>
</dbReference>
<name>A0A381XF05_9ZZZZ</name>
<evidence type="ECO:0000259" key="6">
    <source>
        <dbReference type="PROSITE" id="PS50110"/>
    </source>
</evidence>
<feature type="domain" description="OmpR/PhoB-type" evidence="7">
    <location>
        <begin position="127"/>
        <end position="223"/>
    </location>
</feature>
<keyword evidence="1" id="KW-0597">Phosphoprotein</keyword>
<keyword evidence="4" id="KW-0238">DNA-binding</keyword>
<dbReference type="Pfam" id="PF00072">
    <property type="entry name" value="Response_reg"/>
    <property type="match status" value="1"/>
</dbReference>
<keyword evidence="2" id="KW-0902">Two-component regulatory system</keyword>
<dbReference type="EMBL" id="UINC01014796">
    <property type="protein sequence ID" value="SVA62843.1"/>
    <property type="molecule type" value="Genomic_DNA"/>
</dbReference>
<dbReference type="PROSITE" id="PS50110">
    <property type="entry name" value="RESPONSE_REGULATORY"/>
    <property type="match status" value="1"/>
</dbReference>
<dbReference type="InterPro" id="IPR039420">
    <property type="entry name" value="WalR-like"/>
</dbReference>
<organism evidence="8">
    <name type="scientific">marine metagenome</name>
    <dbReference type="NCBI Taxonomy" id="408172"/>
    <lineage>
        <taxon>unclassified sequences</taxon>
        <taxon>metagenomes</taxon>
        <taxon>ecological metagenomes</taxon>
    </lineage>
</organism>
<gene>
    <name evidence="8" type="ORF">METZ01_LOCUS115697</name>
</gene>